<evidence type="ECO:0000259" key="3">
    <source>
        <dbReference type="PROSITE" id="PS51329"/>
    </source>
</evidence>
<dbReference type="EMBL" id="JALLBG020000266">
    <property type="protein sequence ID" value="KAL3757418.1"/>
    <property type="molecule type" value="Genomic_DNA"/>
</dbReference>
<accession>A0ABD3M3J6</accession>
<feature type="compositionally biased region" description="Polar residues" evidence="2">
    <location>
        <begin position="1035"/>
        <end position="1048"/>
    </location>
</feature>
<evidence type="ECO:0000256" key="1">
    <source>
        <dbReference type="ARBA" id="ARBA00008848"/>
    </source>
</evidence>
<proteinExistence type="inferred from homology"/>
<dbReference type="Pfam" id="PF07986">
    <property type="entry name" value="TBCC"/>
    <property type="match status" value="1"/>
</dbReference>
<feature type="compositionally biased region" description="Low complexity" evidence="2">
    <location>
        <begin position="421"/>
        <end position="432"/>
    </location>
</feature>
<feature type="region of interest" description="Disordered" evidence="2">
    <location>
        <begin position="1035"/>
        <end position="1062"/>
    </location>
</feature>
<feature type="compositionally biased region" description="Basic and acidic residues" evidence="2">
    <location>
        <begin position="1"/>
        <end position="14"/>
    </location>
</feature>
<comment type="caution">
    <text evidence="4">The sequence shown here is derived from an EMBL/GenBank/DDBJ whole genome shotgun (WGS) entry which is preliminary data.</text>
</comment>
<name>A0ABD3M3J6_9STRA</name>
<organism evidence="4 5">
    <name type="scientific">Discostella pseudostelligera</name>
    <dbReference type="NCBI Taxonomy" id="259834"/>
    <lineage>
        <taxon>Eukaryota</taxon>
        <taxon>Sar</taxon>
        <taxon>Stramenopiles</taxon>
        <taxon>Ochrophyta</taxon>
        <taxon>Bacillariophyta</taxon>
        <taxon>Coscinodiscophyceae</taxon>
        <taxon>Thalassiosirophycidae</taxon>
        <taxon>Stephanodiscales</taxon>
        <taxon>Stephanodiscaceae</taxon>
        <taxon>Discostella</taxon>
    </lineage>
</organism>
<dbReference type="InterPro" id="IPR017901">
    <property type="entry name" value="C-CAP_CF_C-like"/>
</dbReference>
<feature type="region of interest" description="Disordered" evidence="2">
    <location>
        <begin position="210"/>
        <end position="257"/>
    </location>
</feature>
<dbReference type="PANTHER" id="PTHR16052">
    <property type="entry name" value="TBCC DOMAIN-CONTAINING PROTEIN 1"/>
    <property type="match status" value="1"/>
</dbReference>
<feature type="compositionally biased region" description="Low complexity" evidence="2">
    <location>
        <begin position="397"/>
        <end position="407"/>
    </location>
</feature>
<feature type="region of interest" description="Disordered" evidence="2">
    <location>
        <begin position="801"/>
        <end position="848"/>
    </location>
</feature>
<feature type="compositionally biased region" description="Low complexity" evidence="2">
    <location>
        <begin position="23"/>
        <end position="44"/>
    </location>
</feature>
<feature type="compositionally biased region" description="Gly residues" evidence="2">
    <location>
        <begin position="460"/>
        <end position="469"/>
    </location>
</feature>
<feature type="compositionally biased region" description="Pro residues" evidence="2">
    <location>
        <begin position="45"/>
        <end position="56"/>
    </location>
</feature>
<feature type="compositionally biased region" description="Gly residues" evidence="2">
    <location>
        <begin position="160"/>
        <end position="177"/>
    </location>
</feature>
<evidence type="ECO:0000256" key="2">
    <source>
        <dbReference type="SAM" id="MobiDB-lite"/>
    </source>
</evidence>
<protein>
    <recommendedName>
        <fullName evidence="3">C-CAP/cofactor C-like domain-containing protein</fullName>
    </recommendedName>
</protein>
<comment type="similarity">
    <text evidence="1">Belongs to the TBCC family.</text>
</comment>
<sequence>MDTRMDEHPEDEVANHPAMLTSLQLQQQQQQQQQHGATTTNTTTTPPPPPPPPPPLTAATTSLASKPHAFHGSVLSPDHARSITCELVLQLSTALSNQATQAANARGILPPGIGGGISSSTSGMMEENNTSQRVNIFKGSDVLDTVLGWMMDHNASSSGSVGGGTGGGSGAGTGTGSGPTSNLIYSTPGTPKPYNHHAIPTQVLQLLRQGSAGSASGGGGAIPSTPKTSSYTPTSTSSSSPILYTPNPTIDGVGGAATQHPANINPLSLLSTAEALDSFASYRTHYTVWITEAWNILKWSEPSAALFWEMATMFHTLFVASLSVRGGGSGGEVRNRVLFGNTGILNSDASDGPFGAAVKSFSMSNNNNNSNTANQRGSFISTGSSSYIPPLLSCGSQSSMGSVRSSVADPYGSDQPRERGSGSTSSGSSTNSKDVLSQGLHPSSSSSPHHHHHASRNVSGRGGGGGSGGMKPARHSARELPVWLISMFLLVHCEHEAVSRCTSGGDDDRRFSDHEIASAGGEMMMVDGSGGSSLDFTALLHHRSLSPRTRLHATGTHQNNANCASFLLRHLRKFLLLCAVPRNAQACRALASLATGGGGTSDIGESIHRLRGTNNNLDVSDIEERHRREHGNTGLNVELTIEELDRLHLVIQSPSGGIVNEPPIAIGEHILKCLAMEELEMHRKSKPSTTSTSPVSRRWQMMQNGLVTVADAERILRRYLEGEITAANNAELDANSDEITSKLSKVSLGAGGGDVTMASSSQPVSPSRSRGASDSPDAVVGSYLKELSYKKLRSTTVLLESVRETSPSGNNDGTSSSVASLDQHSQASSTTAQQVNAAATSAPQQQHYPMSMATNESGRLHDLHIADCSDTFFYLLQPFEHATIAACTDCTIVVGAVAGLLHVVDCERTTITSAARRVVVSNSGDVVHYIFTPSPPLLVGDNRGCQFAPYNTYYDGLREDLLATGLAAVLRSASGNDSLNGSVAGDVAASPGRGGEVAGRGTITSTLHTLQCASNKWKVPVELCKMEVPQLSHVQTPGSSNFDSTGGNLSPGADDRALTGGSTDVSMKTSILLSSSEFDVLLVPVESDEARTRRQMFRESQADRAAVPPTSTNKNEEEEEEDEETPASGVDASGETTTVYSNTSSLTGITGDREKCAEERSVSPIESDYCRLFADLLTLSPFHMPHDYEKRVVRKAERVRSLQMAMQELNHEQRSNLEEELNKGFQDWLISSGNFRQVLDLILLEKN</sequence>
<evidence type="ECO:0000313" key="5">
    <source>
        <dbReference type="Proteomes" id="UP001530293"/>
    </source>
</evidence>
<dbReference type="InterPro" id="IPR012945">
    <property type="entry name" value="Tubulin-bd_cofactor_C_dom"/>
</dbReference>
<keyword evidence="5" id="KW-1185">Reference proteome</keyword>
<dbReference type="PANTHER" id="PTHR16052:SF0">
    <property type="entry name" value="TBCC DOMAIN-CONTAINING PROTEIN 1"/>
    <property type="match status" value="1"/>
</dbReference>
<dbReference type="InterPro" id="IPR016098">
    <property type="entry name" value="CAP/MinC_C"/>
</dbReference>
<feature type="compositionally biased region" description="Low complexity" evidence="2">
    <location>
        <begin position="825"/>
        <end position="842"/>
    </location>
</feature>
<feature type="compositionally biased region" description="Low complexity" evidence="2">
    <location>
        <begin position="223"/>
        <end position="241"/>
    </location>
</feature>
<dbReference type="InterPro" id="IPR039589">
    <property type="entry name" value="TBCC1"/>
</dbReference>
<gene>
    <name evidence="4" type="ORF">ACHAWU_005149</name>
</gene>
<feature type="compositionally biased region" description="Polar residues" evidence="2">
    <location>
        <begin position="1134"/>
        <end position="1148"/>
    </location>
</feature>
<dbReference type="PROSITE" id="PS51329">
    <property type="entry name" value="C_CAP_COFACTOR_C"/>
    <property type="match status" value="1"/>
</dbReference>
<evidence type="ECO:0000313" key="4">
    <source>
        <dbReference type="EMBL" id="KAL3757418.1"/>
    </source>
</evidence>
<feature type="compositionally biased region" description="Low complexity" evidence="2">
    <location>
        <begin position="759"/>
        <end position="770"/>
    </location>
</feature>
<feature type="region of interest" description="Disordered" evidence="2">
    <location>
        <begin position="397"/>
        <end position="474"/>
    </location>
</feature>
<reference evidence="4 5" key="1">
    <citation type="submission" date="2024-10" db="EMBL/GenBank/DDBJ databases">
        <title>Updated reference genomes for cyclostephanoid diatoms.</title>
        <authorList>
            <person name="Roberts W.R."/>
            <person name="Alverson A.J."/>
        </authorList>
    </citation>
    <scope>NUCLEOTIDE SEQUENCE [LARGE SCALE GENOMIC DNA]</scope>
    <source>
        <strain evidence="4 5">AJA232-27</strain>
    </source>
</reference>
<feature type="region of interest" description="Disordered" evidence="2">
    <location>
        <begin position="1"/>
        <end position="61"/>
    </location>
</feature>
<dbReference type="Gene3D" id="2.160.20.70">
    <property type="match status" value="1"/>
</dbReference>
<feature type="compositionally biased region" description="Polar residues" evidence="2">
    <location>
        <begin position="801"/>
        <end position="824"/>
    </location>
</feature>
<feature type="domain" description="C-CAP/cofactor C-like" evidence="3">
    <location>
        <begin position="831"/>
        <end position="966"/>
    </location>
</feature>
<feature type="compositionally biased region" description="Acidic residues" evidence="2">
    <location>
        <begin position="1116"/>
        <end position="1125"/>
    </location>
</feature>
<feature type="region of interest" description="Disordered" evidence="2">
    <location>
        <begin position="1090"/>
        <end position="1152"/>
    </location>
</feature>
<dbReference type="Proteomes" id="UP001530293">
    <property type="component" value="Unassembled WGS sequence"/>
</dbReference>
<feature type="region of interest" description="Disordered" evidence="2">
    <location>
        <begin position="158"/>
        <end position="196"/>
    </location>
</feature>
<feature type="compositionally biased region" description="Basic and acidic residues" evidence="2">
    <location>
        <begin position="1090"/>
        <end position="1102"/>
    </location>
</feature>
<dbReference type="AlphaFoldDB" id="A0ABD3M3J6"/>
<feature type="region of interest" description="Disordered" evidence="2">
    <location>
        <begin position="754"/>
        <end position="777"/>
    </location>
</feature>